<dbReference type="SUPFAM" id="SSF48452">
    <property type="entry name" value="TPR-like"/>
    <property type="match status" value="2"/>
</dbReference>
<evidence type="ECO:0000256" key="1">
    <source>
        <dbReference type="PROSITE-ProRule" id="PRU00339"/>
    </source>
</evidence>
<dbReference type="InterPro" id="IPR008271">
    <property type="entry name" value="Ser/Thr_kinase_AS"/>
</dbReference>
<evidence type="ECO:0000313" key="5">
    <source>
        <dbReference type="Proteomes" id="UP000638462"/>
    </source>
</evidence>
<dbReference type="InterPro" id="IPR053235">
    <property type="entry name" value="Ser_Thr_kinase"/>
</dbReference>
<dbReference type="Proteomes" id="UP000638462">
    <property type="component" value="Unassembled WGS sequence"/>
</dbReference>
<evidence type="ECO:0000256" key="2">
    <source>
        <dbReference type="SAM" id="Phobius"/>
    </source>
</evidence>
<reference evidence="5" key="1">
    <citation type="journal article" date="2019" name="Int. J. Syst. Evol. Microbiol.">
        <title>The Global Catalogue of Microorganisms (GCM) 10K type strain sequencing project: providing services to taxonomists for standard genome sequencing and annotation.</title>
        <authorList>
            <consortium name="The Broad Institute Genomics Platform"/>
            <consortium name="The Broad Institute Genome Sequencing Center for Infectious Disease"/>
            <person name="Wu L."/>
            <person name="Ma J."/>
        </authorList>
    </citation>
    <scope>NUCLEOTIDE SEQUENCE [LARGE SCALE GENOMIC DNA]</scope>
    <source>
        <strain evidence="5">CGMCC 1.15394</strain>
    </source>
</reference>
<feature type="repeat" description="TPR" evidence="1">
    <location>
        <begin position="652"/>
        <end position="685"/>
    </location>
</feature>
<accession>A0ABQ1TQG0</accession>
<dbReference type="Pfam" id="PF14559">
    <property type="entry name" value="TPR_19"/>
    <property type="match status" value="1"/>
</dbReference>
<dbReference type="SMART" id="SM00028">
    <property type="entry name" value="TPR"/>
    <property type="match status" value="5"/>
</dbReference>
<proteinExistence type="predicted"/>
<dbReference type="Gene3D" id="1.25.40.10">
    <property type="entry name" value="Tetratricopeptide repeat domain"/>
    <property type="match status" value="1"/>
</dbReference>
<name>A0ABQ1TQG0_9GAMM</name>
<dbReference type="PROSITE" id="PS50011">
    <property type="entry name" value="PROTEIN_KINASE_DOM"/>
    <property type="match status" value="1"/>
</dbReference>
<feature type="repeat" description="TPR" evidence="1">
    <location>
        <begin position="584"/>
        <end position="617"/>
    </location>
</feature>
<keyword evidence="1" id="KW-0802">TPR repeat</keyword>
<keyword evidence="2" id="KW-0812">Transmembrane</keyword>
<gene>
    <name evidence="4" type="ORF">GCM10008027_25560</name>
</gene>
<dbReference type="SUPFAM" id="SSF56112">
    <property type="entry name" value="Protein kinase-like (PK-like)"/>
    <property type="match status" value="1"/>
</dbReference>
<sequence>MSTIYLATDVQLNRQVVLKVMKLQSDNVERAITEAQLIASFNHQNIVQLYRILHEDELVLLEMEYIKGTTLANLLRERQLSVVEKIEILSHISDGLAGIHEKEILHLDLKPANVLISENGAVKIADFGISKIKHKDTKTHNTSFGSLKAMSPEQLNNEKLDFRSDLFSLGLIAYQLFCDVHAYANQASSAAEQDIAAAIKSSPCRANYESIYTISPDLAVLIKKLLAFKPENRPTSASFVAAQFKSILATLSFDCPTIEVKDIKKQQNINKRLMYLIGLTVCFGLLIWTFLVMQTKEYVALLPIEYASTNAVTETQKRILSLGINDAVTESLLGNRHYALISEQEIKQTQLVLGSNASLSHLASALGASKLLIPLLDCSSLSCDFSLSQLDENAVLVNKYRTATDKENYLNIYNSALSSVQSLLNLKASKHNQLSLSDKFVGEYVSLVAQVANNIESNEAEKLIAESLLFQRADFKPLYPLYRKIMLRLYKSTHNVALIKELRTQLDNSPVSYRESPAYLIDLLEIYQHAGEHTKANQVITRIQDSTLEAYQKQIILSIYYKRIGDLERALKHAQSAYALRPTLLATRNLAIAYLIQGKRDEAVVYLKEVLRYSPEDIVTLKTLADISLLSGELEEAQQHYQKLIDSGQQSPSILSNFSIVLSLQGELEQALKFAERAMSLEPETSTLQLNYADLLYLKGYTNAALELYKKINEHLGTSPNSIAEQLEKAQVLIHLEQNQQAMNQIEEVLITQPDLAEAYFIKAMLQSVLNEKYSAMASIEQSIKLGWSPVFYRLEWFKPLCSENKLATLISQSHYLFLCKIKSAETDSAPL</sequence>
<keyword evidence="5" id="KW-1185">Reference proteome</keyword>
<evidence type="ECO:0000313" key="4">
    <source>
        <dbReference type="EMBL" id="GGE99623.1"/>
    </source>
</evidence>
<dbReference type="PROSITE" id="PS50005">
    <property type="entry name" value="TPR"/>
    <property type="match status" value="2"/>
</dbReference>
<keyword evidence="2" id="KW-1133">Transmembrane helix</keyword>
<dbReference type="Gene3D" id="1.10.510.10">
    <property type="entry name" value="Transferase(Phosphotransferase) domain 1"/>
    <property type="match status" value="1"/>
</dbReference>
<dbReference type="Pfam" id="PF00069">
    <property type="entry name" value="Pkinase"/>
    <property type="match status" value="1"/>
</dbReference>
<dbReference type="InterPro" id="IPR011990">
    <property type="entry name" value="TPR-like_helical_dom_sf"/>
</dbReference>
<dbReference type="InterPro" id="IPR000719">
    <property type="entry name" value="Prot_kinase_dom"/>
</dbReference>
<dbReference type="PANTHER" id="PTHR24361:SF613">
    <property type="entry name" value="NUCLEAR RECEPTOR-BINDING PROTEIN-RELATED"/>
    <property type="match status" value="1"/>
</dbReference>
<dbReference type="InterPro" id="IPR011009">
    <property type="entry name" value="Kinase-like_dom_sf"/>
</dbReference>
<dbReference type="CDD" id="cd14014">
    <property type="entry name" value="STKc_PknB_like"/>
    <property type="match status" value="1"/>
</dbReference>
<evidence type="ECO:0000259" key="3">
    <source>
        <dbReference type="PROSITE" id="PS50011"/>
    </source>
</evidence>
<feature type="domain" description="Protein kinase" evidence="3">
    <location>
        <begin position="1"/>
        <end position="248"/>
    </location>
</feature>
<comment type="caution">
    <text evidence="4">The sequence shown here is derived from an EMBL/GenBank/DDBJ whole genome shotgun (WGS) entry which is preliminary data.</text>
</comment>
<feature type="transmembrane region" description="Helical" evidence="2">
    <location>
        <begin position="273"/>
        <end position="293"/>
    </location>
</feature>
<dbReference type="PROSITE" id="PS00108">
    <property type="entry name" value="PROTEIN_KINASE_ST"/>
    <property type="match status" value="1"/>
</dbReference>
<keyword evidence="2" id="KW-0472">Membrane</keyword>
<dbReference type="PANTHER" id="PTHR24361">
    <property type="entry name" value="MITOGEN-ACTIVATED KINASE KINASE KINASE"/>
    <property type="match status" value="1"/>
</dbReference>
<dbReference type="EMBL" id="BMIT01000009">
    <property type="protein sequence ID" value="GGE99623.1"/>
    <property type="molecule type" value="Genomic_DNA"/>
</dbReference>
<organism evidence="4 5">
    <name type="scientific">Pseudoalteromonas gelatinilytica</name>
    <dbReference type="NCBI Taxonomy" id="1703256"/>
    <lineage>
        <taxon>Bacteria</taxon>
        <taxon>Pseudomonadati</taxon>
        <taxon>Pseudomonadota</taxon>
        <taxon>Gammaproteobacteria</taxon>
        <taxon>Alteromonadales</taxon>
        <taxon>Pseudoalteromonadaceae</taxon>
        <taxon>Pseudoalteromonas</taxon>
    </lineage>
</organism>
<dbReference type="InterPro" id="IPR019734">
    <property type="entry name" value="TPR_rpt"/>
</dbReference>
<dbReference type="SMART" id="SM00220">
    <property type="entry name" value="S_TKc"/>
    <property type="match status" value="1"/>
</dbReference>
<protein>
    <recommendedName>
        <fullName evidence="3">Protein kinase domain-containing protein</fullName>
    </recommendedName>
</protein>